<dbReference type="SUPFAM" id="SSF48498">
    <property type="entry name" value="Tetracyclin repressor-like, C-terminal domain"/>
    <property type="match status" value="1"/>
</dbReference>
<dbReference type="Pfam" id="PF00440">
    <property type="entry name" value="TetR_N"/>
    <property type="match status" value="1"/>
</dbReference>
<evidence type="ECO:0000256" key="2">
    <source>
        <dbReference type="ARBA" id="ARBA00023125"/>
    </source>
</evidence>
<dbReference type="InterPro" id="IPR001647">
    <property type="entry name" value="HTH_TetR"/>
</dbReference>
<proteinExistence type="predicted"/>
<dbReference type="Gene3D" id="1.10.357.10">
    <property type="entry name" value="Tetracycline Repressor, domain 2"/>
    <property type="match status" value="1"/>
</dbReference>
<dbReference type="SUPFAM" id="SSF46689">
    <property type="entry name" value="Homeodomain-like"/>
    <property type="match status" value="1"/>
</dbReference>
<evidence type="ECO:0000313" key="5">
    <source>
        <dbReference type="EMBL" id="MRI67806.1"/>
    </source>
</evidence>
<name>A0A6N7R3L9_9BACI</name>
<dbReference type="AlphaFoldDB" id="A0A6N7R3L9"/>
<comment type="caution">
    <text evidence="5">The sequence shown here is derived from an EMBL/GenBank/DDBJ whole genome shotgun (WGS) entry which is preliminary data.</text>
</comment>
<sequence>MAPRKAVDQELSREAIIDVAHQLFVEQGFQAVSMRMIARELGYSHGAIYYHFKNKADLFYAMIEQDFAMINQELAQLDKLELSREEKLKELLLGFIRFGLTYPNHYEVMFIMNDKELQHYATNAPEQSYQQFAQAVAALTNQQIEIKKIWSVFLMLHGFVAHYCRIGHSFQEVEELAMSHVDMILGMIYMG</sequence>
<dbReference type="PANTHER" id="PTHR43479:SF11">
    <property type="entry name" value="ACREF_ENVCD OPERON REPRESSOR-RELATED"/>
    <property type="match status" value="1"/>
</dbReference>
<evidence type="ECO:0000313" key="6">
    <source>
        <dbReference type="Proteomes" id="UP000435187"/>
    </source>
</evidence>
<dbReference type="PANTHER" id="PTHR43479">
    <property type="entry name" value="ACREF/ENVCD OPERON REPRESSOR-RELATED"/>
    <property type="match status" value="1"/>
</dbReference>
<organism evidence="5 6">
    <name type="scientific">Gracilibacillus thailandensis</name>
    <dbReference type="NCBI Taxonomy" id="563735"/>
    <lineage>
        <taxon>Bacteria</taxon>
        <taxon>Bacillati</taxon>
        <taxon>Bacillota</taxon>
        <taxon>Bacilli</taxon>
        <taxon>Bacillales</taxon>
        <taxon>Bacillaceae</taxon>
        <taxon>Gracilibacillus</taxon>
    </lineage>
</organism>
<keyword evidence="1" id="KW-0678">Repressor</keyword>
<dbReference type="EMBL" id="WJEE01000041">
    <property type="protein sequence ID" value="MRI67806.1"/>
    <property type="molecule type" value="Genomic_DNA"/>
</dbReference>
<feature type="domain" description="HTH tetR-type" evidence="4">
    <location>
        <begin position="10"/>
        <end position="70"/>
    </location>
</feature>
<dbReference type="InterPro" id="IPR050624">
    <property type="entry name" value="HTH-type_Tx_Regulator"/>
</dbReference>
<dbReference type="RefSeq" id="WP_153836344.1">
    <property type="nucleotide sequence ID" value="NZ_JBHUMW010000040.1"/>
</dbReference>
<keyword evidence="2 3" id="KW-0238">DNA-binding</keyword>
<accession>A0A6N7R3L9</accession>
<dbReference type="PRINTS" id="PR00455">
    <property type="entry name" value="HTHTETR"/>
</dbReference>
<evidence type="ECO:0000256" key="3">
    <source>
        <dbReference type="PROSITE-ProRule" id="PRU00335"/>
    </source>
</evidence>
<keyword evidence="6" id="KW-1185">Reference proteome</keyword>
<reference evidence="5 6" key="1">
    <citation type="submission" date="2019-10" db="EMBL/GenBank/DDBJ databases">
        <title>Gracilibacillus salitolerans sp. nov., a moderate halophile isolated from a saline soil in northwest China.</title>
        <authorList>
            <person name="Gan L."/>
        </authorList>
    </citation>
    <scope>NUCLEOTIDE SEQUENCE [LARGE SCALE GENOMIC DNA]</scope>
    <source>
        <strain evidence="5 6">TP2-8</strain>
    </source>
</reference>
<feature type="DNA-binding region" description="H-T-H motif" evidence="3">
    <location>
        <begin position="33"/>
        <end position="52"/>
    </location>
</feature>
<dbReference type="GO" id="GO:0003677">
    <property type="term" value="F:DNA binding"/>
    <property type="evidence" value="ECO:0007669"/>
    <property type="project" value="UniProtKB-UniRule"/>
</dbReference>
<protein>
    <submittedName>
        <fullName evidence="5">TetR family transcriptional regulator</fullName>
    </submittedName>
</protein>
<dbReference type="InterPro" id="IPR036271">
    <property type="entry name" value="Tet_transcr_reg_TetR-rel_C_sf"/>
</dbReference>
<dbReference type="PROSITE" id="PS50977">
    <property type="entry name" value="HTH_TETR_2"/>
    <property type="match status" value="1"/>
</dbReference>
<gene>
    <name evidence="5" type="ORF">GH885_15920</name>
</gene>
<evidence type="ECO:0000259" key="4">
    <source>
        <dbReference type="PROSITE" id="PS50977"/>
    </source>
</evidence>
<evidence type="ECO:0000256" key="1">
    <source>
        <dbReference type="ARBA" id="ARBA00022491"/>
    </source>
</evidence>
<dbReference type="Proteomes" id="UP000435187">
    <property type="component" value="Unassembled WGS sequence"/>
</dbReference>
<dbReference type="InterPro" id="IPR009057">
    <property type="entry name" value="Homeodomain-like_sf"/>
</dbReference>